<dbReference type="Proteomes" id="UP000677305">
    <property type="component" value="Chromosome"/>
</dbReference>
<proteinExistence type="predicted"/>
<evidence type="ECO:0000313" key="1">
    <source>
        <dbReference type="EMBL" id="QUH31274.1"/>
    </source>
</evidence>
<sequence length="48" mass="5491">MTQSTDLWMVFKRNITAILDGPTTSASIFKYPLYNKLVEGCIYENTDT</sequence>
<name>A0A8J8MDX9_9FIRM</name>
<organism evidence="1 2">
    <name type="scientific">Vallitalea guaymasensis</name>
    <dbReference type="NCBI Taxonomy" id="1185412"/>
    <lineage>
        <taxon>Bacteria</taxon>
        <taxon>Bacillati</taxon>
        <taxon>Bacillota</taxon>
        <taxon>Clostridia</taxon>
        <taxon>Lachnospirales</taxon>
        <taxon>Vallitaleaceae</taxon>
        <taxon>Vallitalea</taxon>
    </lineage>
</organism>
<dbReference type="AlphaFoldDB" id="A0A8J8MDX9"/>
<dbReference type="RefSeq" id="WP_193774736.1">
    <property type="nucleotide sequence ID" value="NZ_CP058561.1"/>
</dbReference>
<dbReference type="KEGG" id="vgu:HYG85_21035"/>
<evidence type="ECO:0000313" key="2">
    <source>
        <dbReference type="Proteomes" id="UP000677305"/>
    </source>
</evidence>
<protein>
    <submittedName>
        <fullName evidence="1">Uncharacterized protein</fullName>
    </submittedName>
</protein>
<reference evidence="1 2" key="1">
    <citation type="submission" date="2020-07" db="EMBL/GenBank/DDBJ databases">
        <title>Vallitalea guaymasensis genome.</title>
        <authorList>
            <person name="Postec A."/>
        </authorList>
    </citation>
    <scope>NUCLEOTIDE SEQUENCE [LARGE SCALE GENOMIC DNA]</scope>
    <source>
        <strain evidence="1 2">Ra1766G1</strain>
    </source>
</reference>
<accession>A0A8J8MDX9</accession>
<gene>
    <name evidence="1" type="ORF">HYG85_21035</name>
</gene>
<dbReference type="EMBL" id="CP058561">
    <property type="protein sequence ID" value="QUH31274.1"/>
    <property type="molecule type" value="Genomic_DNA"/>
</dbReference>
<keyword evidence="2" id="KW-1185">Reference proteome</keyword>